<name>A0A1X7RYS4_ZYMT9</name>
<keyword evidence="3" id="KW-1185">Reference proteome</keyword>
<reference evidence="2 3" key="1">
    <citation type="submission" date="2016-06" db="EMBL/GenBank/DDBJ databases">
        <authorList>
            <person name="Kjaerup R.B."/>
            <person name="Dalgaard T.S."/>
            <person name="Juul-Madsen H.R."/>
        </authorList>
    </citation>
    <scope>NUCLEOTIDE SEQUENCE [LARGE SCALE GENOMIC DNA]</scope>
</reference>
<organism evidence="2 3">
    <name type="scientific">Zymoseptoria tritici (strain ST99CH_3D7)</name>
    <dbReference type="NCBI Taxonomy" id="1276538"/>
    <lineage>
        <taxon>Eukaryota</taxon>
        <taxon>Fungi</taxon>
        <taxon>Dikarya</taxon>
        <taxon>Ascomycota</taxon>
        <taxon>Pezizomycotina</taxon>
        <taxon>Dothideomycetes</taxon>
        <taxon>Dothideomycetidae</taxon>
        <taxon>Mycosphaerellales</taxon>
        <taxon>Mycosphaerellaceae</taxon>
        <taxon>Zymoseptoria</taxon>
    </lineage>
</organism>
<accession>A0A1X7RYS4</accession>
<proteinExistence type="predicted"/>
<evidence type="ECO:0000256" key="1">
    <source>
        <dbReference type="SAM" id="MobiDB-lite"/>
    </source>
</evidence>
<feature type="region of interest" description="Disordered" evidence="1">
    <location>
        <begin position="152"/>
        <end position="213"/>
    </location>
</feature>
<sequence length="364" mass="40260">MVQHGASLSRKPVQNQDLNSRFAAAASPYNASYHEDAKFMYPEGHFQNTWVQSPIGHDSIGDIAAGSFNRNVLPDQDNPLLWNLDSCDGCERIIPEMKQAELCNPSPVLESWTRELRSSPHELGDNFILYADSVDEEDDFCHREQYDARLLEPEPTKRKTKRPISEGSRVLPEEIARAVNHHAVTSPPMRTKENPKKSPSQHSSNGSTGGIFDFQKYYNDDEATAQVPQYASPFNTPEPIYLIQGAPTPAPSTYFVPAPAPPSSLASSSPQGSFTSKAKAYIQSLPSASLRNGVKEINDLSEQDAFGQPSVFTPRTSTGTVAQLRCLHCRQDDCYLGIACPAMRKGRRSGGVYGRQNGEWRIQS</sequence>
<feature type="compositionally biased region" description="Polar residues" evidence="1">
    <location>
        <begin position="197"/>
        <end position="206"/>
    </location>
</feature>
<protein>
    <submittedName>
        <fullName evidence="2">Uncharacterized protein</fullName>
    </submittedName>
</protein>
<evidence type="ECO:0000313" key="3">
    <source>
        <dbReference type="Proteomes" id="UP000215127"/>
    </source>
</evidence>
<evidence type="ECO:0000313" key="2">
    <source>
        <dbReference type="EMBL" id="SMQ52535.1"/>
    </source>
</evidence>
<gene>
    <name evidence="2" type="ORF">ZT3D7_G7688</name>
</gene>
<dbReference type="EMBL" id="LT853698">
    <property type="protein sequence ID" value="SMQ52535.1"/>
    <property type="molecule type" value="Genomic_DNA"/>
</dbReference>
<dbReference type="Proteomes" id="UP000215127">
    <property type="component" value="Chromosome 7"/>
</dbReference>
<dbReference type="AlphaFoldDB" id="A0A1X7RYS4"/>